<dbReference type="SUPFAM" id="SSF47336">
    <property type="entry name" value="ACP-like"/>
    <property type="match status" value="1"/>
</dbReference>
<sequence length="1140" mass="124624">MTRHEDLRRTLSGMTPQQRAALDRRLAERRARLAEAIPALPRSGSTDRFPASPGQERLYFLHELDPDSTAYVMPVTLTLRGRLDEEALVAALSAVVRRHEVLRTHFEADPRLGMVVQVVRPASDVVVDVARDTVREGDVPRLVEAMIRRRFDLTSGPLLRAGLWRTDSDGPEGTWVLGLVLHHIVMDGWSLGVLASDLTAAYASAKTGTDPDWPELPVQYSDFAAWQRDRLAGETLDPQRRYWREALTGASPLQLTGDRAPSGRRTFEGSSVALHLPPDLVTELTRVGKNEQATLFMVLLTAYAYVLHRWSGQKDVLVGAPVAGRSRPGTENLLGFFVNTLALRVDLDGADSFRELLRRTREVCLGGFAHQDLPFEQVVQERDRDRSNGRSDLVNALLTLTNVPLGPLRLAGIEVTLPKQPRAGTDVDVSLEFMPAEDGGLEGWLSYSTDLFDRRFADVMAEAVRCVLDAVVAAPDDVSLRTVPVMTDARREELLSVTSGRSTEPYEARTLQDWFTQRVDEAPDRVALVVDAPDRPSGVAATLDYGDLDARANRLAHWLRRNGLDTEERVGICLPRGTDLVTALLGVLKAGGVCVPLDPDHPRDRIEYILRESRPRLVLTDSRLRDGLDMSPGGGEDKTVDLIALDLLDDELSASPATRPAVPVLPQGAAYILYTSGSTGRPKGVILTHHGIGNRLQGMGDAFRVTPDDAVLHKSPISSDPTLWEILVPLFRGARVVLAVPGRNTDPAYVHGVLARHRITACDFVPSLLQHVLARPGFGEAARSLRLILCGGEEMPPAMAEKVLELAPHIELLNDYGPSETCIDVTVQRVVAPVPKPVPIGHPVTGVELYVLDETGRLQPPGAPGELLIGGVQMSRGYLGLPGRTAASHVPHPFRSGARLYRTGDRVRWRPDGALDYLGRIDRQVKVRGYRVEPGEVEHALREHPGVEEAAVVARRREQGGHELAAYITVPGTMAEPPAADSLRRHLATRLPTPMQPASFTTLPGMPRNANGKIDYFALPEPVDAAPEGAAPVPPSNPLEEVLVGIWSQALGTKSLGVTDDFFDRGGHSLLATLVVSQVREMFRIELPLHFFIEAPTVTALAAMVRAQGAEAGVDTDRVAELVMRVQRMPAEEVVARLRG</sequence>
<dbReference type="SUPFAM" id="SSF56801">
    <property type="entry name" value="Acetyl-CoA synthetase-like"/>
    <property type="match status" value="1"/>
</dbReference>
<accession>A0ABU8AZ65</accession>
<dbReference type="InterPro" id="IPR045851">
    <property type="entry name" value="AMP-bd_C_sf"/>
</dbReference>
<evidence type="ECO:0000313" key="3">
    <source>
        <dbReference type="EMBL" id="MEH0638478.1"/>
    </source>
</evidence>
<dbReference type="Gene3D" id="3.40.50.1820">
    <property type="entry name" value="alpha/beta hydrolase"/>
    <property type="match status" value="1"/>
</dbReference>
<evidence type="ECO:0000256" key="1">
    <source>
        <dbReference type="ARBA" id="ARBA00001957"/>
    </source>
</evidence>
<dbReference type="RefSeq" id="WP_334661132.1">
    <property type="nucleotide sequence ID" value="NZ_JARULZ010000002.1"/>
</dbReference>
<reference evidence="3" key="1">
    <citation type="submission" date="2023-04" db="EMBL/GenBank/DDBJ databases">
        <title>Genomic diversity of scab-causing Streptomyces spp. in the province of Quebec, Canada.</title>
        <authorList>
            <person name="Biessy A."/>
            <person name="Cadieux M."/>
            <person name="Ciotola M."/>
            <person name="Filion M."/>
        </authorList>
    </citation>
    <scope>NUCLEOTIDE SEQUENCE</scope>
    <source>
        <strain evidence="3">B21-115</strain>
    </source>
</reference>
<dbReference type="PANTHER" id="PTHR45527:SF1">
    <property type="entry name" value="FATTY ACID SYNTHASE"/>
    <property type="match status" value="1"/>
</dbReference>
<evidence type="ECO:0000313" key="4">
    <source>
        <dbReference type="Proteomes" id="UP001310290"/>
    </source>
</evidence>
<dbReference type="SUPFAM" id="SSF52777">
    <property type="entry name" value="CoA-dependent acyltransferases"/>
    <property type="match status" value="2"/>
</dbReference>
<dbReference type="InterPro" id="IPR010071">
    <property type="entry name" value="AA_adenyl_dom"/>
</dbReference>
<dbReference type="InterPro" id="IPR023213">
    <property type="entry name" value="CAT-like_dom_sf"/>
</dbReference>
<gene>
    <name evidence="3" type="ORF">QBA35_35190</name>
</gene>
<dbReference type="InterPro" id="IPR036736">
    <property type="entry name" value="ACP-like_sf"/>
</dbReference>
<comment type="caution">
    <text evidence="3">The sequence shown here is derived from an EMBL/GenBank/DDBJ whole genome shotgun (WGS) entry which is preliminary data.</text>
</comment>
<dbReference type="NCBIfam" id="TIGR01733">
    <property type="entry name" value="AA-adenyl-dom"/>
    <property type="match status" value="1"/>
</dbReference>
<dbReference type="CDD" id="cd19531">
    <property type="entry name" value="LCL_NRPS-like"/>
    <property type="match status" value="1"/>
</dbReference>
<feature type="domain" description="Carrier" evidence="2">
    <location>
        <begin position="1034"/>
        <end position="1109"/>
    </location>
</feature>
<dbReference type="InterPro" id="IPR020845">
    <property type="entry name" value="AMP-binding_CS"/>
</dbReference>
<dbReference type="Gene3D" id="2.30.38.10">
    <property type="entry name" value="Luciferase, Domain 3"/>
    <property type="match status" value="1"/>
</dbReference>
<dbReference type="InterPro" id="IPR000873">
    <property type="entry name" value="AMP-dep_synth/lig_dom"/>
</dbReference>
<dbReference type="Gene3D" id="3.30.559.10">
    <property type="entry name" value="Chloramphenicol acetyltransferase-like domain"/>
    <property type="match status" value="1"/>
</dbReference>
<dbReference type="Gene3D" id="3.40.50.980">
    <property type="match status" value="2"/>
</dbReference>
<dbReference type="InterPro" id="IPR025110">
    <property type="entry name" value="AMP-bd_C"/>
</dbReference>
<dbReference type="Pfam" id="PF00550">
    <property type="entry name" value="PP-binding"/>
    <property type="match status" value="1"/>
</dbReference>
<dbReference type="Gene3D" id="3.30.300.30">
    <property type="match status" value="1"/>
</dbReference>
<dbReference type="PROSITE" id="PS50075">
    <property type="entry name" value="CARRIER"/>
    <property type="match status" value="1"/>
</dbReference>
<name>A0ABU8AZ65_9ACTN</name>
<comment type="cofactor">
    <cofactor evidence="1">
        <name>pantetheine 4'-phosphate</name>
        <dbReference type="ChEBI" id="CHEBI:47942"/>
    </cofactor>
</comment>
<organism evidence="3 4">
    <name type="scientific">Streptomyces bottropensis</name>
    <dbReference type="NCBI Taxonomy" id="42235"/>
    <lineage>
        <taxon>Bacteria</taxon>
        <taxon>Bacillati</taxon>
        <taxon>Actinomycetota</taxon>
        <taxon>Actinomycetes</taxon>
        <taxon>Kitasatosporales</taxon>
        <taxon>Streptomycetaceae</taxon>
        <taxon>Streptomyces</taxon>
    </lineage>
</organism>
<dbReference type="InterPro" id="IPR009081">
    <property type="entry name" value="PP-bd_ACP"/>
</dbReference>
<dbReference type="InterPro" id="IPR001242">
    <property type="entry name" value="Condensation_dom"/>
</dbReference>
<keyword evidence="4" id="KW-1185">Reference proteome</keyword>
<dbReference type="Gene3D" id="3.30.559.30">
    <property type="entry name" value="Nonribosomal peptide synthetase, condensation domain"/>
    <property type="match status" value="1"/>
</dbReference>
<proteinExistence type="predicted"/>
<dbReference type="Pfam" id="PF00668">
    <property type="entry name" value="Condensation"/>
    <property type="match status" value="1"/>
</dbReference>
<dbReference type="Proteomes" id="UP001310290">
    <property type="component" value="Unassembled WGS sequence"/>
</dbReference>
<dbReference type="Pfam" id="PF00501">
    <property type="entry name" value="AMP-binding"/>
    <property type="match status" value="1"/>
</dbReference>
<dbReference type="PROSITE" id="PS00455">
    <property type="entry name" value="AMP_BINDING"/>
    <property type="match status" value="1"/>
</dbReference>
<dbReference type="PANTHER" id="PTHR45527">
    <property type="entry name" value="NONRIBOSOMAL PEPTIDE SYNTHETASE"/>
    <property type="match status" value="1"/>
</dbReference>
<dbReference type="InterPro" id="IPR029058">
    <property type="entry name" value="AB_hydrolase_fold"/>
</dbReference>
<protein>
    <submittedName>
        <fullName evidence="3">Amino acid adenylation domain-containing protein</fullName>
    </submittedName>
</protein>
<dbReference type="Pfam" id="PF13193">
    <property type="entry name" value="AMP-binding_C"/>
    <property type="match status" value="1"/>
</dbReference>
<evidence type="ECO:0000259" key="2">
    <source>
        <dbReference type="PROSITE" id="PS50075"/>
    </source>
</evidence>
<dbReference type="EMBL" id="JARULZ010000002">
    <property type="protein sequence ID" value="MEH0638478.1"/>
    <property type="molecule type" value="Genomic_DNA"/>
</dbReference>